<comment type="caution">
    <text evidence="2">The sequence shown here is derived from an EMBL/GenBank/DDBJ whole genome shotgun (WGS) entry which is preliminary data.</text>
</comment>
<accession>A0ABW3D6H1</accession>
<evidence type="ECO:0000313" key="3">
    <source>
        <dbReference type="Proteomes" id="UP001597120"/>
    </source>
</evidence>
<proteinExistence type="predicted"/>
<protein>
    <submittedName>
        <fullName evidence="2">Uncharacterized protein</fullName>
    </submittedName>
</protein>
<reference evidence="3" key="1">
    <citation type="journal article" date="2019" name="Int. J. Syst. Evol. Microbiol.">
        <title>The Global Catalogue of Microorganisms (GCM) 10K type strain sequencing project: providing services to taxonomists for standard genome sequencing and annotation.</title>
        <authorList>
            <consortium name="The Broad Institute Genomics Platform"/>
            <consortium name="The Broad Institute Genome Sequencing Center for Infectious Disease"/>
            <person name="Wu L."/>
            <person name="Ma J."/>
        </authorList>
    </citation>
    <scope>NUCLEOTIDE SEQUENCE [LARGE SCALE GENOMIC DNA]</scope>
    <source>
        <strain evidence="3">CCUG 57263</strain>
    </source>
</reference>
<feature type="region of interest" description="Disordered" evidence="1">
    <location>
        <begin position="544"/>
        <end position="622"/>
    </location>
</feature>
<dbReference type="RefSeq" id="WP_379286875.1">
    <property type="nucleotide sequence ID" value="NZ_JBHTIU010000023.1"/>
</dbReference>
<evidence type="ECO:0000256" key="1">
    <source>
        <dbReference type="SAM" id="MobiDB-lite"/>
    </source>
</evidence>
<name>A0ABW3D6H1_9BACL</name>
<keyword evidence="3" id="KW-1185">Reference proteome</keyword>
<dbReference type="EMBL" id="JBHTIU010000023">
    <property type="protein sequence ID" value="MFD0868765.1"/>
    <property type="molecule type" value="Genomic_DNA"/>
</dbReference>
<feature type="compositionally biased region" description="Polar residues" evidence="1">
    <location>
        <begin position="565"/>
        <end position="593"/>
    </location>
</feature>
<dbReference type="Proteomes" id="UP001597120">
    <property type="component" value="Unassembled WGS sequence"/>
</dbReference>
<sequence length="827" mass="91403">MAEQEFYRLDLVIGTDGVEGAEKQLKAMDKMLEHTERRAAALGKSKINPKATLKDKVSSIVQQITGKIRRLNQTNAKPTATLRDRVSGPAQKIRSFMTSLSRAPYTVVIQAKDMVTGTIKKITGMLTSPLAALGVGGGIAGTTAFGLNIVMGRQSTTTAFDVLLGSIEAAEERMEELIAFAGRTPYKRDEIFQSSRILEVFTKGKLSVGEELTRIGDIAAGTQNEFADVALWMGRLYDAMQSGRPVGAMTSRLQEMGAISGDARARIEALSELGVDISRAWPLATKEFARFDGMMEKMSGNLQNLLLGTKTFFTENVFFRWGKGVSDAITPALKRFREWRSENKETVAKIGQWFEELGKNIGTSFVNKIEGMTTAISQLRKNPEFQNADFWGKLKIAWDELVTKPFSEWWASGGEQRLREITSRIGEVLGGGAKGLIMGGLSLFVKDDDIKDPNPYVQAGKTAGKAFFESFIEAFDAKAIANKAAEAFKNIQPTWLGGESSGMGSIAALLFDVWLASKIYKMGKKPAKFGKGIWDWMKGMLGKSKNAGSPDSRIPSGRRGAPGEKTSTAPRGGSTTPTNSKPPVQANPRSPNDPNLWRRYQTPTKWAKPPKPSSSPANPMANRKWIGKYPKWIRGFGLPLAIGNMLMSSYETSEKLQQNRAQRAQEFSEIYKDNPAMLQWGAKPTHERMSVVNGINQPTEKIRDVNISVLLGTETQGLLQRVMNFQQEKVEKTWYDQTLSLGGINLKKAVQKNPTVQISDQQVDQISSLLKNIKNEVKNEYQINIPVGAVQLNVKEEMDYEEVSNQIGGRVARALTDQLKRAMENRN</sequence>
<gene>
    <name evidence="2" type="ORF">ACFQ03_06355</name>
</gene>
<evidence type="ECO:0000313" key="2">
    <source>
        <dbReference type="EMBL" id="MFD0868765.1"/>
    </source>
</evidence>
<organism evidence="2 3">
    <name type="scientific">Paenibacillus residui</name>
    <dbReference type="NCBI Taxonomy" id="629724"/>
    <lineage>
        <taxon>Bacteria</taxon>
        <taxon>Bacillati</taxon>
        <taxon>Bacillota</taxon>
        <taxon>Bacilli</taxon>
        <taxon>Bacillales</taxon>
        <taxon>Paenibacillaceae</taxon>
        <taxon>Paenibacillus</taxon>
    </lineage>
</organism>